<dbReference type="PANTHER" id="PTHR10414:SF71">
    <property type="entry name" value="FI05338P"/>
    <property type="match status" value="1"/>
</dbReference>
<dbReference type="PROSITE" id="PS00379">
    <property type="entry name" value="CDP_ALCOHOL_P_TRANSF"/>
    <property type="match status" value="1"/>
</dbReference>
<keyword evidence="3 5" id="KW-0808">Transferase</keyword>
<accession>A0ABM1EQU6</accession>
<dbReference type="InterPro" id="IPR048254">
    <property type="entry name" value="CDP_ALCOHOL_P_TRANSF_CS"/>
</dbReference>
<dbReference type="PIRSF" id="PIRSF015665">
    <property type="entry name" value="CHOPT"/>
    <property type="match status" value="1"/>
</dbReference>
<organism evidence="7 8">
    <name type="scientific">Priapulus caudatus</name>
    <name type="common">Priapulid worm</name>
    <dbReference type="NCBI Taxonomy" id="37621"/>
    <lineage>
        <taxon>Eukaryota</taxon>
        <taxon>Metazoa</taxon>
        <taxon>Ecdysozoa</taxon>
        <taxon>Scalidophora</taxon>
        <taxon>Priapulida</taxon>
        <taxon>Priapulimorpha</taxon>
        <taxon>Priapulimorphida</taxon>
        <taxon>Priapulidae</taxon>
        <taxon>Priapulus</taxon>
    </lineage>
</organism>
<evidence type="ECO:0000256" key="6">
    <source>
        <dbReference type="SAM" id="Phobius"/>
    </source>
</evidence>
<protein>
    <submittedName>
        <fullName evidence="8">Ethanolaminephosphotransferase 1-like</fullName>
    </submittedName>
</protein>
<dbReference type="Pfam" id="PF01066">
    <property type="entry name" value="CDP-OH_P_transf"/>
    <property type="match status" value="1"/>
</dbReference>
<dbReference type="PANTHER" id="PTHR10414">
    <property type="entry name" value="ETHANOLAMINEPHOSPHOTRANSFERASE"/>
    <property type="match status" value="1"/>
</dbReference>
<dbReference type="InterPro" id="IPR000462">
    <property type="entry name" value="CDP-OH_P_trans"/>
</dbReference>
<dbReference type="RefSeq" id="XP_014674567.1">
    <property type="nucleotide sequence ID" value="XM_014819081.1"/>
</dbReference>
<proteinExistence type="inferred from homology"/>
<keyword evidence="6" id="KW-0812">Transmembrane</keyword>
<sequence length="391" mass="44991">MAIKYMSAEQLEGFDVYKYSCVDTSPLSKYVMHPFWNLTVKILPHWLAPNLMTFTGFLLLVVNFVVLSYYDFHFFASSDYNPDYLPVPGWVWLFCAFTNFFAHTLDGCDGKQARRTQSSSPLGELFDHGVDSWATSFLPIALYSVYGRADGGMIPLRTYFIIWSVQIVFIASHWEKYITKVLFLPWGYDISQVAMTVVYVITFAKGYEFWKFSFHIGPVEVTVPGIVEVGVYTFSIGLSLSQTLWNIYKAYRDQTGKMLSFYEAMIPLLPVTMLLIFSTMWAFLSPTNIMELQPRTFFFFTGTVFSNITCRLIVAQMAGTRAEMWNWLLVPVMVTVTTVVFVPSLYDWETYMLYALTAAVTLCHLHYGVFVVRQMAQHLGISVFTIRKKED</sequence>
<dbReference type="GeneID" id="106814733"/>
<gene>
    <name evidence="8" type="primary">LOC106814733</name>
</gene>
<keyword evidence="6" id="KW-1133">Transmembrane helix</keyword>
<feature type="transmembrane region" description="Helical" evidence="6">
    <location>
        <begin position="326"/>
        <end position="346"/>
    </location>
</feature>
<evidence type="ECO:0000256" key="2">
    <source>
        <dbReference type="ARBA" id="ARBA00010441"/>
    </source>
</evidence>
<keyword evidence="4 6" id="KW-0472">Membrane</keyword>
<dbReference type="InterPro" id="IPR014472">
    <property type="entry name" value="CHOPT"/>
</dbReference>
<keyword evidence="7" id="KW-1185">Reference proteome</keyword>
<evidence type="ECO:0000256" key="5">
    <source>
        <dbReference type="RuleBase" id="RU003750"/>
    </source>
</evidence>
<dbReference type="InterPro" id="IPR043130">
    <property type="entry name" value="CDP-OH_PTrfase_TM_dom"/>
</dbReference>
<evidence type="ECO:0000313" key="8">
    <source>
        <dbReference type="RefSeq" id="XP_014674567.1"/>
    </source>
</evidence>
<evidence type="ECO:0000313" key="7">
    <source>
        <dbReference type="Proteomes" id="UP000695022"/>
    </source>
</evidence>
<evidence type="ECO:0000256" key="3">
    <source>
        <dbReference type="ARBA" id="ARBA00022679"/>
    </source>
</evidence>
<dbReference type="Proteomes" id="UP000695022">
    <property type="component" value="Unplaced"/>
</dbReference>
<reference evidence="8" key="1">
    <citation type="submission" date="2025-08" db="UniProtKB">
        <authorList>
            <consortium name="RefSeq"/>
        </authorList>
    </citation>
    <scope>IDENTIFICATION</scope>
</reference>
<evidence type="ECO:0000256" key="1">
    <source>
        <dbReference type="ARBA" id="ARBA00004370"/>
    </source>
</evidence>
<feature type="transmembrane region" description="Helical" evidence="6">
    <location>
        <begin position="221"/>
        <end position="240"/>
    </location>
</feature>
<comment type="subcellular location">
    <subcellularLocation>
        <location evidence="1">Membrane</location>
    </subcellularLocation>
</comment>
<feature type="transmembrane region" description="Helical" evidence="6">
    <location>
        <begin position="90"/>
        <end position="108"/>
    </location>
</feature>
<feature type="transmembrane region" description="Helical" evidence="6">
    <location>
        <begin position="51"/>
        <end position="70"/>
    </location>
</feature>
<feature type="transmembrane region" description="Helical" evidence="6">
    <location>
        <begin position="352"/>
        <end position="372"/>
    </location>
</feature>
<name>A0ABM1EQU6_PRICU</name>
<feature type="transmembrane region" description="Helical" evidence="6">
    <location>
        <begin position="296"/>
        <end position="314"/>
    </location>
</feature>
<dbReference type="Gene3D" id="1.20.120.1760">
    <property type="match status" value="1"/>
</dbReference>
<feature type="transmembrane region" description="Helical" evidence="6">
    <location>
        <begin position="181"/>
        <end position="201"/>
    </location>
</feature>
<feature type="transmembrane region" description="Helical" evidence="6">
    <location>
        <begin position="261"/>
        <end position="284"/>
    </location>
</feature>
<evidence type="ECO:0000256" key="4">
    <source>
        <dbReference type="ARBA" id="ARBA00023136"/>
    </source>
</evidence>
<comment type="similarity">
    <text evidence="2 5">Belongs to the CDP-alcohol phosphatidyltransferase class-I family.</text>
</comment>